<dbReference type="Pfam" id="PF14145">
    <property type="entry name" value="YrhK"/>
    <property type="match status" value="1"/>
</dbReference>
<dbReference type="InterPro" id="IPR025424">
    <property type="entry name" value="YrhK_domain"/>
</dbReference>
<keyword evidence="2" id="KW-0472">Membrane</keyword>
<keyword evidence="5" id="KW-1185">Reference proteome</keyword>
<name>A0ABZ3CYR6_9GAMM</name>
<feature type="transmembrane region" description="Helical" evidence="2">
    <location>
        <begin position="52"/>
        <end position="71"/>
    </location>
</feature>
<dbReference type="RefSeq" id="WP_342596430.1">
    <property type="nucleotide sequence ID" value="NZ_CP151919.1"/>
</dbReference>
<feature type="domain" description="YrhK" evidence="3">
    <location>
        <begin position="45"/>
        <end position="100"/>
    </location>
</feature>
<evidence type="ECO:0000313" key="5">
    <source>
        <dbReference type="Proteomes" id="UP001453229"/>
    </source>
</evidence>
<feature type="transmembrane region" description="Helical" evidence="2">
    <location>
        <begin position="77"/>
        <end position="95"/>
    </location>
</feature>
<evidence type="ECO:0000256" key="1">
    <source>
        <dbReference type="SAM" id="MobiDB-lite"/>
    </source>
</evidence>
<gene>
    <name evidence="4" type="ORF">AAGT95_10375</name>
</gene>
<evidence type="ECO:0000256" key="2">
    <source>
        <dbReference type="SAM" id="Phobius"/>
    </source>
</evidence>
<sequence>MRGDRSEAGSSASTQGPDPGRAGRSADVNQGLTLHFGRDELIIRRRYEVLSIVNDILIGIWFVIGSFFFFYESLTYYGTWLFLIGSIEMLIRPIIRLTRRLHLQRINAHATSPAEAEHDF</sequence>
<proteinExistence type="predicted"/>
<evidence type="ECO:0000259" key="3">
    <source>
        <dbReference type="Pfam" id="PF14145"/>
    </source>
</evidence>
<keyword evidence="2" id="KW-0812">Transmembrane</keyword>
<organism evidence="4 5">
    <name type="scientific">Salinicola lusitanus</name>
    <dbReference type="NCBI Taxonomy" id="1949085"/>
    <lineage>
        <taxon>Bacteria</taxon>
        <taxon>Pseudomonadati</taxon>
        <taxon>Pseudomonadota</taxon>
        <taxon>Gammaproteobacteria</taxon>
        <taxon>Oceanospirillales</taxon>
        <taxon>Halomonadaceae</taxon>
        <taxon>Salinicola</taxon>
    </lineage>
</organism>
<dbReference type="EMBL" id="CP151919">
    <property type="protein sequence ID" value="XAD56367.1"/>
    <property type="molecule type" value="Genomic_DNA"/>
</dbReference>
<evidence type="ECO:0000313" key="4">
    <source>
        <dbReference type="EMBL" id="XAD56367.1"/>
    </source>
</evidence>
<protein>
    <submittedName>
        <fullName evidence="4">YrhK family protein</fullName>
    </submittedName>
</protein>
<feature type="region of interest" description="Disordered" evidence="1">
    <location>
        <begin position="1"/>
        <end position="27"/>
    </location>
</feature>
<dbReference type="Proteomes" id="UP001453229">
    <property type="component" value="Chromosome"/>
</dbReference>
<keyword evidence="2" id="KW-1133">Transmembrane helix</keyword>
<accession>A0ABZ3CYR6</accession>
<reference evidence="4 5" key="1">
    <citation type="submission" date="2024-04" db="EMBL/GenBank/DDBJ databases">
        <title>Salinicola lusitanus LLJ914,a marine bacterium isolated from the Okinawa Trough.</title>
        <authorList>
            <person name="Li J."/>
        </authorList>
    </citation>
    <scope>NUCLEOTIDE SEQUENCE [LARGE SCALE GENOMIC DNA]</scope>
    <source>
        <strain evidence="4 5">LLJ914</strain>
    </source>
</reference>